<dbReference type="PRINTS" id="PR00039">
    <property type="entry name" value="HTHLYSR"/>
</dbReference>
<keyword evidence="4" id="KW-0804">Transcription</keyword>
<dbReference type="RefSeq" id="WP_151504931.1">
    <property type="nucleotide sequence ID" value="NZ_VXLD01000007.1"/>
</dbReference>
<evidence type="ECO:0000256" key="3">
    <source>
        <dbReference type="ARBA" id="ARBA00023125"/>
    </source>
</evidence>
<proteinExistence type="inferred from homology"/>
<reference evidence="6 7" key="1">
    <citation type="submission" date="2019-09" db="EMBL/GenBank/DDBJ databases">
        <title>Draft genome sequence of Acinetobacter tandoii W4-4-4 isolated from environmental water sample.</title>
        <authorList>
            <person name="Wee S.K."/>
            <person name="Yan B."/>
            <person name="Mustaffa S.B."/>
            <person name="Yap E.P.H."/>
        </authorList>
    </citation>
    <scope>NUCLEOTIDE SEQUENCE [LARGE SCALE GENOMIC DNA]</scope>
    <source>
        <strain evidence="6 7">W4-4-4</strain>
    </source>
</reference>
<dbReference type="Gene3D" id="1.10.10.10">
    <property type="entry name" value="Winged helix-like DNA-binding domain superfamily/Winged helix DNA-binding domain"/>
    <property type="match status" value="1"/>
</dbReference>
<evidence type="ECO:0000256" key="4">
    <source>
        <dbReference type="ARBA" id="ARBA00023163"/>
    </source>
</evidence>
<gene>
    <name evidence="6" type="ORF">F4W09_12005</name>
</gene>
<keyword evidence="3" id="KW-0238">DNA-binding</keyword>
<dbReference type="GO" id="GO:0006351">
    <property type="term" value="P:DNA-templated transcription"/>
    <property type="evidence" value="ECO:0007669"/>
    <property type="project" value="TreeGrafter"/>
</dbReference>
<dbReference type="PROSITE" id="PS50931">
    <property type="entry name" value="HTH_LYSR"/>
    <property type="match status" value="1"/>
</dbReference>
<evidence type="ECO:0000256" key="2">
    <source>
        <dbReference type="ARBA" id="ARBA00023015"/>
    </source>
</evidence>
<dbReference type="GO" id="GO:0003700">
    <property type="term" value="F:DNA-binding transcription factor activity"/>
    <property type="evidence" value="ECO:0007669"/>
    <property type="project" value="InterPro"/>
</dbReference>
<dbReference type="PANTHER" id="PTHR30537">
    <property type="entry name" value="HTH-TYPE TRANSCRIPTIONAL REGULATOR"/>
    <property type="match status" value="1"/>
</dbReference>
<organism evidence="6 7">
    <name type="scientific">Acinetobacter tandoii</name>
    <dbReference type="NCBI Taxonomy" id="202954"/>
    <lineage>
        <taxon>Bacteria</taxon>
        <taxon>Pseudomonadati</taxon>
        <taxon>Pseudomonadota</taxon>
        <taxon>Gammaproteobacteria</taxon>
        <taxon>Moraxellales</taxon>
        <taxon>Moraxellaceae</taxon>
        <taxon>Acinetobacter</taxon>
    </lineage>
</organism>
<dbReference type="InterPro" id="IPR000847">
    <property type="entry name" value="LysR_HTH_N"/>
</dbReference>
<evidence type="ECO:0000313" key="7">
    <source>
        <dbReference type="Proteomes" id="UP000325788"/>
    </source>
</evidence>
<dbReference type="InterPro" id="IPR036390">
    <property type="entry name" value="WH_DNA-bd_sf"/>
</dbReference>
<dbReference type="Proteomes" id="UP000325788">
    <property type="component" value="Unassembled WGS sequence"/>
</dbReference>
<dbReference type="AlphaFoldDB" id="A0A5N4WA63"/>
<dbReference type="SUPFAM" id="SSF46785">
    <property type="entry name" value="Winged helix' DNA-binding domain"/>
    <property type="match status" value="1"/>
</dbReference>
<feature type="domain" description="HTH lysR-type" evidence="5">
    <location>
        <begin position="6"/>
        <end position="63"/>
    </location>
</feature>
<name>A0A5N4WA63_9GAMM</name>
<dbReference type="Pfam" id="PF00126">
    <property type="entry name" value="HTH_1"/>
    <property type="match status" value="1"/>
</dbReference>
<comment type="caution">
    <text evidence="6">The sequence shown here is derived from an EMBL/GenBank/DDBJ whole genome shotgun (WGS) entry which is preliminary data.</text>
</comment>
<keyword evidence="2" id="KW-0805">Transcription regulation</keyword>
<dbReference type="Pfam" id="PF03466">
    <property type="entry name" value="LysR_substrate"/>
    <property type="match status" value="1"/>
</dbReference>
<dbReference type="EMBL" id="VXLD01000007">
    <property type="protein sequence ID" value="KAB1854054.1"/>
    <property type="molecule type" value="Genomic_DNA"/>
</dbReference>
<protein>
    <submittedName>
        <fullName evidence="6">LysR family transcriptional regulator</fullName>
    </submittedName>
</protein>
<dbReference type="InterPro" id="IPR058163">
    <property type="entry name" value="LysR-type_TF_proteobact-type"/>
</dbReference>
<accession>A0A5N4WA63</accession>
<evidence type="ECO:0000259" key="5">
    <source>
        <dbReference type="PROSITE" id="PS50931"/>
    </source>
</evidence>
<dbReference type="PANTHER" id="PTHR30537:SF26">
    <property type="entry name" value="GLYCINE CLEAVAGE SYSTEM TRANSCRIPTIONAL ACTIVATOR"/>
    <property type="match status" value="1"/>
</dbReference>
<dbReference type="Gene3D" id="3.40.190.10">
    <property type="entry name" value="Periplasmic binding protein-like II"/>
    <property type="match status" value="2"/>
</dbReference>
<comment type="similarity">
    <text evidence="1">Belongs to the LysR transcriptional regulatory family.</text>
</comment>
<dbReference type="GO" id="GO:0043565">
    <property type="term" value="F:sequence-specific DNA binding"/>
    <property type="evidence" value="ECO:0007669"/>
    <property type="project" value="TreeGrafter"/>
</dbReference>
<dbReference type="InterPro" id="IPR036388">
    <property type="entry name" value="WH-like_DNA-bd_sf"/>
</dbReference>
<evidence type="ECO:0000313" key="6">
    <source>
        <dbReference type="EMBL" id="KAB1854054.1"/>
    </source>
</evidence>
<dbReference type="SUPFAM" id="SSF53850">
    <property type="entry name" value="Periplasmic binding protein-like II"/>
    <property type="match status" value="1"/>
</dbReference>
<evidence type="ECO:0000256" key="1">
    <source>
        <dbReference type="ARBA" id="ARBA00009437"/>
    </source>
</evidence>
<sequence length="322" mass="36676">MRRKIPSMQSLLCFESAAKHASYTHAALELSMTQSAVSRQIQQLEEFLDIQLFTRTRHGMELTIAGTQYYAAIKPYLLGLEKSTQEVMAHKGFGGTLKLGVVPTFATRWLLPKLHVFNMRYPEITIHLETSTKPFLFHEHMFDAAIYAGTEQQIEHWPGTSAHFLMHEDVIAVCSPALILKHFPNAEKLTPYSYHLNPEQITQLPLLQQTTRPTIWQEWFQAHRIDHSKADEGQRHELFSMLAVAASHSMGIALIPQMLIEQELKNQTLVIASSSPLPSNRAYYLVHSSQAPSTILSKFVDWIQHEVKTISNFTSVDTQVQE</sequence>
<dbReference type="InterPro" id="IPR005119">
    <property type="entry name" value="LysR_subst-bd"/>
</dbReference>